<evidence type="ECO:0000313" key="4">
    <source>
        <dbReference type="EMBL" id="MBE1537987.1"/>
    </source>
</evidence>
<dbReference type="SUPFAM" id="SSF53271">
    <property type="entry name" value="PRTase-like"/>
    <property type="match status" value="1"/>
</dbReference>
<sequence>MSAEREVLTWELFGAASRELAQAVADSGYRPDLILSIARGGLFVAGSLGYALDVKNLHVMNVEFYTGVNERLDLPVMLPPVPNAVDLSGAKVLVADDVADTGATLKLVRDFCVDHVADVRCAVVYEKPASSVKCEYVWRHTDRWINFPWSTEPPVVTKPHQILDA</sequence>
<accession>A0ABR9K5A5</accession>
<dbReference type="Pfam" id="PF00156">
    <property type="entry name" value="Pribosyltran"/>
    <property type="match status" value="1"/>
</dbReference>
<evidence type="ECO:0000259" key="3">
    <source>
        <dbReference type="Pfam" id="PF00156"/>
    </source>
</evidence>
<keyword evidence="2" id="KW-0808">Transferase</keyword>
<name>A0ABR9K5A5_9ACTN</name>
<comment type="caution">
    <text evidence="4">The sequence shown here is derived from an EMBL/GenBank/DDBJ whole genome shotgun (WGS) entry which is preliminary data.</text>
</comment>
<dbReference type="InterPro" id="IPR029057">
    <property type="entry name" value="PRTase-like"/>
</dbReference>
<protein>
    <submittedName>
        <fullName evidence="4">Hypoxanthine phosphoribosyltransferase</fullName>
    </submittedName>
</protein>
<keyword evidence="5" id="KW-1185">Reference proteome</keyword>
<dbReference type="Gene3D" id="3.40.50.2020">
    <property type="match status" value="1"/>
</dbReference>
<dbReference type="InterPro" id="IPR000836">
    <property type="entry name" value="PRTase_dom"/>
</dbReference>
<dbReference type="GO" id="GO:0016757">
    <property type="term" value="F:glycosyltransferase activity"/>
    <property type="evidence" value="ECO:0007669"/>
    <property type="project" value="UniProtKB-KW"/>
</dbReference>
<evidence type="ECO:0000256" key="1">
    <source>
        <dbReference type="ARBA" id="ARBA00022676"/>
    </source>
</evidence>
<dbReference type="EMBL" id="JADBDZ010000001">
    <property type="protein sequence ID" value="MBE1537987.1"/>
    <property type="molecule type" value="Genomic_DNA"/>
</dbReference>
<dbReference type="RefSeq" id="WP_192763760.1">
    <property type="nucleotide sequence ID" value="NZ_JADBDZ010000001.1"/>
</dbReference>
<dbReference type="CDD" id="cd06223">
    <property type="entry name" value="PRTases_typeI"/>
    <property type="match status" value="1"/>
</dbReference>
<dbReference type="Proteomes" id="UP000627838">
    <property type="component" value="Unassembled WGS sequence"/>
</dbReference>
<gene>
    <name evidence="4" type="ORF">H4W34_007820</name>
</gene>
<reference evidence="4 5" key="1">
    <citation type="submission" date="2020-10" db="EMBL/GenBank/DDBJ databases">
        <title>Sequencing the genomes of 1000 actinobacteria strains.</title>
        <authorList>
            <person name="Klenk H.-P."/>
        </authorList>
    </citation>
    <scope>NUCLEOTIDE SEQUENCE [LARGE SCALE GENOMIC DNA]</scope>
    <source>
        <strain evidence="4 5">DSM 46744</strain>
    </source>
</reference>
<evidence type="ECO:0000313" key="5">
    <source>
        <dbReference type="Proteomes" id="UP000627838"/>
    </source>
</evidence>
<dbReference type="PANTHER" id="PTHR43363">
    <property type="entry name" value="HYPOXANTHINE PHOSPHORIBOSYLTRANSFERASE"/>
    <property type="match status" value="1"/>
</dbReference>
<feature type="domain" description="Phosphoribosyltransferase" evidence="3">
    <location>
        <begin position="6"/>
        <end position="152"/>
    </location>
</feature>
<evidence type="ECO:0000256" key="2">
    <source>
        <dbReference type="ARBA" id="ARBA00022679"/>
    </source>
</evidence>
<organism evidence="4 5">
    <name type="scientific">Actinomadura algeriensis</name>
    <dbReference type="NCBI Taxonomy" id="1679523"/>
    <lineage>
        <taxon>Bacteria</taxon>
        <taxon>Bacillati</taxon>
        <taxon>Actinomycetota</taxon>
        <taxon>Actinomycetes</taxon>
        <taxon>Streptosporangiales</taxon>
        <taxon>Thermomonosporaceae</taxon>
        <taxon>Actinomadura</taxon>
    </lineage>
</organism>
<dbReference type="PANTHER" id="PTHR43363:SF1">
    <property type="entry name" value="HYPOXANTHINE-GUANINE PHOSPHORIBOSYLTRANSFERASE"/>
    <property type="match status" value="1"/>
</dbReference>
<keyword evidence="1 4" id="KW-0328">Glycosyltransferase</keyword>
<proteinExistence type="predicted"/>